<sequence length="514" mass="59154">MVGFLSVFLAVFAILIISCAWRTLNWVWLKPKKIEKFLREQGIKGYSYKFLYGNTKELARLSKEARSKPMDLSHHIAPRVMPFVDQTVQKFGKLSLIWFGPIPRLLVMDPEMIRDILSNKFGHFEKTRTNPLGRFLVTGFISYEGEKWVKHRRIINPAFHLEKLKMMLPAFNTCCSQMVDKWRKLVSSESCELDVWPYLQNLTADVISRTAFGSSYEEGRLVFKLQTEQANLFIQSLQSIYISGFRFLPTKRNRRMKEIYKEVKTLVRDIITKREAAMRSGKSQNEDLLGLLLESNLKEIEDNGNSKNVGITIDEVIEECKLFYFAGQETTSTLLVWTMIVLSMHQDWQEKAREEVLQVIGRKTPDFDGLSHLKIVTMILYEVLRLYPPASSLLRATYKNMKLGDILLPPGVQLSLPTLLVHLDQELWGEDAKEFNPNRFSEGVSNATKNQVAFFPFGWGPRICIGQNFALLEAKMAIAMILQHFSFELSSSYVHAPSIVVQPQHGAHLILHKL</sequence>
<dbReference type="InterPro" id="IPR017972">
    <property type="entry name" value="Cyt_P450_CS"/>
</dbReference>
<evidence type="ECO:0008006" key="15">
    <source>
        <dbReference type="Google" id="ProtNLM"/>
    </source>
</evidence>
<evidence type="ECO:0000256" key="7">
    <source>
        <dbReference type="ARBA" id="ARBA00023002"/>
    </source>
</evidence>
<keyword evidence="10" id="KW-0472">Membrane</keyword>
<keyword evidence="5 11" id="KW-0479">Metal-binding</keyword>
<gene>
    <name evidence="13" type="ORF">AQUCO_08600037v1</name>
</gene>
<dbReference type="GO" id="GO:0004497">
    <property type="term" value="F:monooxygenase activity"/>
    <property type="evidence" value="ECO:0007669"/>
    <property type="project" value="UniProtKB-KW"/>
</dbReference>
<dbReference type="GO" id="GO:0005506">
    <property type="term" value="F:iron ion binding"/>
    <property type="evidence" value="ECO:0007669"/>
    <property type="project" value="InterPro"/>
</dbReference>
<reference evidence="13 14" key="1">
    <citation type="submission" date="2017-09" db="EMBL/GenBank/DDBJ databases">
        <title>WGS assembly of Aquilegia coerulea Goldsmith.</title>
        <authorList>
            <person name="Hodges S."/>
            <person name="Kramer E."/>
            <person name="Nordborg M."/>
            <person name="Tomkins J."/>
            <person name="Borevitz J."/>
            <person name="Derieg N."/>
            <person name="Yan J."/>
            <person name="Mihaltcheva S."/>
            <person name="Hayes R.D."/>
            <person name="Rokhsar D."/>
        </authorList>
    </citation>
    <scope>NUCLEOTIDE SEQUENCE [LARGE SCALE GENOMIC DNA]</scope>
    <source>
        <strain evidence="14">cv. Goldsmith</strain>
    </source>
</reference>
<keyword evidence="8 11" id="KW-0408">Iron</keyword>
<dbReference type="CDD" id="cd20642">
    <property type="entry name" value="CYP72"/>
    <property type="match status" value="1"/>
</dbReference>
<evidence type="ECO:0000313" key="13">
    <source>
        <dbReference type="EMBL" id="PIA26887.1"/>
    </source>
</evidence>
<dbReference type="PRINTS" id="PR00385">
    <property type="entry name" value="P450"/>
</dbReference>
<dbReference type="Pfam" id="PF00067">
    <property type="entry name" value="p450"/>
    <property type="match status" value="1"/>
</dbReference>
<keyword evidence="3 11" id="KW-0349">Heme</keyword>
<dbReference type="GO" id="GO:0044550">
    <property type="term" value="P:secondary metabolite biosynthetic process"/>
    <property type="evidence" value="ECO:0007669"/>
    <property type="project" value="UniProtKB-ARBA"/>
</dbReference>
<dbReference type="SUPFAM" id="SSF48264">
    <property type="entry name" value="Cytochrome P450"/>
    <property type="match status" value="1"/>
</dbReference>
<keyword evidence="9 12" id="KW-0503">Monooxygenase</keyword>
<comment type="subcellular location">
    <subcellularLocation>
        <location evidence="1">Membrane</location>
    </subcellularLocation>
</comment>
<keyword evidence="6" id="KW-1133">Transmembrane helix</keyword>
<comment type="similarity">
    <text evidence="2 12">Belongs to the cytochrome P450 family.</text>
</comment>
<evidence type="ECO:0000256" key="3">
    <source>
        <dbReference type="ARBA" id="ARBA00022617"/>
    </source>
</evidence>
<dbReference type="PRINTS" id="PR00463">
    <property type="entry name" value="EP450I"/>
</dbReference>
<dbReference type="Gene3D" id="1.10.630.10">
    <property type="entry name" value="Cytochrome P450"/>
    <property type="match status" value="1"/>
</dbReference>
<evidence type="ECO:0000256" key="5">
    <source>
        <dbReference type="ARBA" id="ARBA00022723"/>
    </source>
</evidence>
<evidence type="ECO:0000256" key="9">
    <source>
        <dbReference type="ARBA" id="ARBA00023033"/>
    </source>
</evidence>
<comment type="cofactor">
    <cofactor evidence="11">
        <name>heme</name>
        <dbReference type="ChEBI" id="CHEBI:30413"/>
    </cofactor>
</comment>
<dbReference type="InterPro" id="IPR001128">
    <property type="entry name" value="Cyt_P450"/>
</dbReference>
<keyword evidence="4" id="KW-0812">Transmembrane</keyword>
<dbReference type="FunFam" id="1.10.630.10:FF:000029">
    <property type="entry name" value="Cytochrome P450 734A1"/>
    <property type="match status" value="1"/>
</dbReference>
<keyword evidence="7 12" id="KW-0560">Oxidoreductase</keyword>
<feature type="binding site" description="axial binding residue" evidence="11">
    <location>
        <position position="464"/>
    </location>
    <ligand>
        <name>heme</name>
        <dbReference type="ChEBI" id="CHEBI:30413"/>
    </ligand>
    <ligandPart>
        <name>Fe</name>
        <dbReference type="ChEBI" id="CHEBI:18248"/>
    </ligandPart>
</feature>
<dbReference type="OrthoDB" id="1470350at2759"/>
<proteinExistence type="inferred from homology"/>
<dbReference type="Proteomes" id="UP000230069">
    <property type="component" value="Unassembled WGS sequence"/>
</dbReference>
<evidence type="ECO:0000256" key="10">
    <source>
        <dbReference type="ARBA" id="ARBA00023136"/>
    </source>
</evidence>
<organism evidence="13 14">
    <name type="scientific">Aquilegia coerulea</name>
    <name type="common">Rocky mountain columbine</name>
    <dbReference type="NCBI Taxonomy" id="218851"/>
    <lineage>
        <taxon>Eukaryota</taxon>
        <taxon>Viridiplantae</taxon>
        <taxon>Streptophyta</taxon>
        <taxon>Embryophyta</taxon>
        <taxon>Tracheophyta</taxon>
        <taxon>Spermatophyta</taxon>
        <taxon>Magnoliopsida</taxon>
        <taxon>Ranunculales</taxon>
        <taxon>Ranunculaceae</taxon>
        <taxon>Thalictroideae</taxon>
        <taxon>Aquilegia</taxon>
    </lineage>
</organism>
<evidence type="ECO:0000256" key="1">
    <source>
        <dbReference type="ARBA" id="ARBA00004370"/>
    </source>
</evidence>
<dbReference type="InterPro" id="IPR036396">
    <property type="entry name" value="Cyt_P450_sf"/>
</dbReference>
<protein>
    <recommendedName>
        <fullName evidence="15">Cytochrome P450</fullName>
    </recommendedName>
</protein>
<evidence type="ECO:0000313" key="14">
    <source>
        <dbReference type="Proteomes" id="UP000230069"/>
    </source>
</evidence>
<evidence type="ECO:0000256" key="8">
    <source>
        <dbReference type="ARBA" id="ARBA00023004"/>
    </source>
</evidence>
<dbReference type="PANTHER" id="PTHR24282">
    <property type="entry name" value="CYTOCHROME P450 FAMILY MEMBER"/>
    <property type="match status" value="1"/>
</dbReference>
<dbReference type="EMBL" id="KZ305103">
    <property type="protein sequence ID" value="PIA26887.1"/>
    <property type="molecule type" value="Genomic_DNA"/>
</dbReference>
<dbReference type="AlphaFoldDB" id="A0A2G5C7X6"/>
<evidence type="ECO:0000256" key="12">
    <source>
        <dbReference type="RuleBase" id="RU000461"/>
    </source>
</evidence>
<evidence type="ECO:0000256" key="4">
    <source>
        <dbReference type="ARBA" id="ARBA00022692"/>
    </source>
</evidence>
<dbReference type="GO" id="GO:0016020">
    <property type="term" value="C:membrane"/>
    <property type="evidence" value="ECO:0007669"/>
    <property type="project" value="UniProtKB-SubCell"/>
</dbReference>
<dbReference type="InterPro" id="IPR002401">
    <property type="entry name" value="Cyt_P450_E_grp-I"/>
</dbReference>
<evidence type="ECO:0000256" key="2">
    <source>
        <dbReference type="ARBA" id="ARBA00010617"/>
    </source>
</evidence>
<dbReference type="GO" id="GO:0016705">
    <property type="term" value="F:oxidoreductase activity, acting on paired donors, with incorporation or reduction of molecular oxygen"/>
    <property type="evidence" value="ECO:0007669"/>
    <property type="project" value="InterPro"/>
</dbReference>
<name>A0A2G5C7X6_AQUCA</name>
<dbReference type="InterPro" id="IPR050665">
    <property type="entry name" value="Cytochrome_P450_Monooxygen"/>
</dbReference>
<dbReference type="FunCoup" id="A0A2G5C7X6">
    <property type="interactions" value="830"/>
</dbReference>
<dbReference type="STRING" id="218851.A0A2G5C7X6"/>
<dbReference type="PROSITE" id="PS00086">
    <property type="entry name" value="CYTOCHROME_P450"/>
    <property type="match status" value="1"/>
</dbReference>
<evidence type="ECO:0000256" key="11">
    <source>
        <dbReference type="PIRSR" id="PIRSR602401-1"/>
    </source>
</evidence>
<dbReference type="PANTHER" id="PTHR24282:SF255">
    <property type="entry name" value="CYTOCHROME P450 72A11-RELATED"/>
    <property type="match status" value="1"/>
</dbReference>
<accession>A0A2G5C7X6</accession>
<evidence type="ECO:0000256" key="6">
    <source>
        <dbReference type="ARBA" id="ARBA00022989"/>
    </source>
</evidence>
<keyword evidence="14" id="KW-1185">Reference proteome</keyword>
<dbReference type="GO" id="GO:0020037">
    <property type="term" value="F:heme binding"/>
    <property type="evidence" value="ECO:0007669"/>
    <property type="project" value="InterPro"/>
</dbReference>
<dbReference type="InParanoid" id="A0A2G5C7X6"/>